<dbReference type="Bgee" id="WBGene00012213">
    <property type="expression patterns" value="Expressed in adult organism and 2 other cell types or tissues"/>
</dbReference>
<dbReference type="Proteomes" id="UP000001940">
    <property type="component" value="Chromosome I"/>
</dbReference>
<feature type="chain" id="PRO_5004336765" evidence="1">
    <location>
        <begin position="18"/>
        <end position="97"/>
    </location>
</feature>
<dbReference type="HOGENOM" id="CLU_2348564_0_0_1"/>
<sequence>MKLLLILFATVFAVSYGSPIPEIQEGSSNPFGELIGSEISSEADVDETTTVRAVYDSDEDAGLVFSGDISAEEGSGNAQQHLLKKREMKRPWCQWCG</sequence>
<proteinExistence type="predicted"/>
<dbReference type="PaxDb" id="6239-W02D9.7"/>
<dbReference type="AlphaFoldDB" id="Q9XVG9"/>
<feature type="signal peptide" evidence="1">
    <location>
        <begin position="1"/>
        <end position="17"/>
    </location>
</feature>
<dbReference type="RefSeq" id="NP_493183.1">
    <property type="nucleotide sequence ID" value="NM_060782.4"/>
</dbReference>
<evidence type="ECO:0000313" key="3">
    <source>
        <dbReference type="Proteomes" id="UP000001940"/>
    </source>
</evidence>
<evidence type="ECO:0000313" key="4">
    <source>
        <dbReference type="WormBase" id="W02D9.7"/>
    </source>
</evidence>
<dbReference type="UCSC" id="W02D9.7">
    <property type="organism name" value="c. elegans"/>
</dbReference>
<name>Q9XVG9_CAEEL</name>
<dbReference type="PIR" id="T26107">
    <property type="entry name" value="T26107"/>
</dbReference>
<evidence type="ECO:0000313" key="2">
    <source>
        <dbReference type="EMBL" id="CAB03464.1"/>
    </source>
</evidence>
<accession>Q9XVG9</accession>
<dbReference type="InParanoid" id="Q9XVG9"/>
<dbReference type="STRING" id="6239.W02D9.7.1"/>
<dbReference type="WormBase" id="W02D9.7">
    <property type="protein sequence ID" value="CE14466"/>
    <property type="gene ID" value="WBGene00012213"/>
</dbReference>
<gene>
    <name evidence="2" type="ORF">CELE_W02D9.7</name>
    <name evidence="2 4" type="ORF">W02D9.7</name>
</gene>
<keyword evidence="3" id="KW-1185">Reference proteome</keyword>
<keyword evidence="1" id="KW-0732">Signal</keyword>
<dbReference type="KEGG" id="cel:CELE_W02D9.7"/>
<dbReference type="EMBL" id="BX284601">
    <property type="protein sequence ID" value="CAB03464.1"/>
    <property type="molecule type" value="Genomic_DNA"/>
</dbReference>
<dbReference type="AGR" id="WB:WBGene00012213"/>
<dbReference type="CTD" id="173126"/>
<organism evidence="2 3">
    <name type="scientific">Caenorhabditis elegans</name>
    <dbReference type="NCBI Taxonomy" id="6239"/>
    <lineage>
        <taxon>Eukaryota</taxon>
        <taxon>Metazoa</taxon>
        <taxon>Ecdysozoa</taxon>
        <taxon>Nematoda</taxon>
        <taxon>Chromadorea</taxon>
        <taxon>Rhabditida</taxon>
        <taxon>Rhabditina</taxon>
        <taxon>Rhabditomorpha</taxon>
        <taxon>Rhabditoidea</taxon>
        <taxon>Rhabditidae</taxon>
        <taxon>Peloderinae</taxon>
        <taxon>Caenorhabditis</taxon>
    </lineage>
</organism>
<reference evidence="2 3" key="1">
    <citation type="journal article" date="1998" name="Science">
        <title>Genome sequence of the nematode C. elegans: a platform for investigating biology.</title>
        <authorList>
            <consortium name="The C. elegans sequencing consortium"/>
            <person name="Sulson J.E."/>
            <person name="Waterston R."/>
        </authorList>
    </citation>
    <scope>NUCLEOTIDE SEQUENCE [LARGE SCALE GENOMIC DNA]</scope>
    <source>
        <strain evidence="2 3">Bristol N2</strain>
    </source>
</reference>
<dbReference type="GeneID" id="173126"/>
<evidence type="ECO:0000256" key="1">
    <source>
        <dbReference type="SAM" id="SignalP"/>
    </source>
</evidence>
<protein>
    <submittedName>
        <fullName evidence="2">Secreted protein</fullName>
    </submittedName>
</protein>